<evidence type="ECO:0000256" key="2">
    <source>
        <dbReference type="ARBA" id="ARBA00004687"/>
    </source>
</evidence>
<dbReference type="InterPro" id="IPR009580">
    <property type="entry name" value="GPI_biosynthesis_protein_Pig-F"/>
</dbReference>
<keyword evidence="5" id="KW-0256">Endoplasmic reticulum</keyword>
<evidence type="ECO:0000313" key="10">
    <source>
        <dbReference type="Proteomes" id="UP001162480"/>
    </source>
</evidence>
<name>A0AA36AI84_OCTVU</name>
<keyword evidence="10" id="KW-1185">Reference proteome</keyword>
<dbReference type="EMBL" id="OX597814">
    <property type="protein sequence ID" value="CAI9716604.1"/>
    <property type="molecule type" value="Genomic_DNA"/>
</dbReference>
<organism evidence="9 10">
    <name type="scientific">Octopus vulgaris</name>
    <name type="common">Common octopus</name>
    <dbReference type="NCBI Taxonomy" id="6645"/>
    <lineage>
        <taxon>Eukaryota</taxon>
        <taxon>Metazoa</taxon>
        <taxon>Spiralia</taxon>
        <taxon>Lophotrochozoa</taxon>
        <taxon>Mollusca</taxon>
        <taxon>Cephalopoda</taxon>
        <taxon>Coleoidea</taxon>
        <taxon>Octopodiformes</taxon>
        <taxon>Octopoda</taxon>
        <taxon>Incirrata</taxon>
        <taxon>Octopodidae</taxon>
        <taxon>Octopus</taxon>
    </lineage>
</organism>
<evidence type="ECO:0000256" key="6">
    <source>
        <dbReference type="ARBA" id="ARBA00022989"/>
    </source>
</evidence>
<dbReference type="GO" id="GO:0005789">
    <property type="term" value="C:endoplasmic reticulum membrane"/>
    <property type="evidence" value="ECO:0007669"/>
    <property type="project" value="UniProtKB-SubCell"/>
</dbReference>
<keyword evidence="7 8" id="KW-0472">Membrane</keyword>
<gene>
    <name evidence="9" type="ORF">OCTVUL_1B027425</name>
</gene>
<dbReference type="Proteomes" id="UP001162480">
    <property type="component" value="Chromosome 1"/>
</dbReference>
<reference evidence="9" key="1">
    <citation type="submission" date="2023-08" db="EMBL/GenBank/DDBJ databases">
        <authorList>
            <person name="Alioto T."/>
            <person name="Alioto T."/>
            <person name="Gomez Garrido J."/>
        </authorList>
    </citation>
    <scope>NUCLEOTIDE SEQUENCE</scope>
</reference>
<keyword evidence="4 8" id="KW-0812">Transmembrane</keyword>
<feature type="transmembrane region" description="Helical" evidence="8">
    <location>
        <begin position="183"/>
        <end position="208"/>
    </location>
</feature>
<feature type="transmembrane region" description="Helical" evidence="8">
    <location>
        <begin position="115"/>
        <end position="144"/>
    </location>
</feature>
<feature type="transmembrane region" description="Helical" evidence="8">
    <location>
        <begin position="20"/>
        <end position="39"/>
    </location>
</feature>
<dbReference type="AlphaFoldDB" id="A0AA36AI84"/>
<feature type="transmembrane region" description="Helical" evidence="8">
    <location>
        <begin position="45"/>
        <end position="66"/>
    </location>
</feature>
<keyword evidence="6 8" id="KW-1133">Transmembrane helix</keyword>
<proteinExistence type="predicted"/>
<evidence type="ECO:0000256" key="3">
    <source>
        <dbReference type="ARBA" id="ARBA00022502"/>
    </source>
</evidence>
<protein>
    <submittedName>
        <fullName evidence="9">Phosphatidylinositol-glycan biosynthesis class F protein-like</fullName>
    </submittedName>
</protein>
<dbReference type="Pfam" id="PF06699">
    <property type="entry name" value="PIG-F"/>
    <property type="match status" value="1"/>
</dbReference>
<evidence type="ECO:0000256" key="7">
    <source>
        <dbReference type="ARBA" id="ARBA00023136"/>
    </source>
</evidence>
<sequence length="233" mass="26016">MAFQYSARLNHSNIRPLQSLLWINLVGGILIVGLFVIRTEITRNVIAASEIACLLVAFHCILLWFAQLGNTKVLLAKQLKAFIKGATVLFFSCLFYYFMAVCFGAPLFTHTSETFHFAMLLSCCTILPVLISVGANFSLWLKIFVENSPDDGCEQVAFILFVCSIIGAWLGAFPIPLDWDRPWQVWPISCEIGTLCGYLIGLIVSSGLTFRKTKKAYKDGLLQDCTADLWRGL</sequence>
<accession>A0AA36AI84</accession>
<comment type="subcellular location">
    <subcellularLocation>
        <location evidence="1">Endoplasmic reticulum membrane</location>
        <topology evidence="1">Multi-pass membrane protein</topology>
    </subcellularLocation>
</comment>
<evidence type="ECO:0000256" key="5">
    <source>
        <dbReference type="ARBA" id="ARBA00022824"/>
    </source>
</evidence>
<evidence type="ECO:0000256" key="8">
    <source>
        <dbReference type="SAM" id="Phobius"/>
    </source>
</evidence>
<evidence type="ECO:0000313" key="9">
    <source>
        <dbReference type="EMBL" id="CAI9716604.1"/>
    </source>
</evidence>
<evidence type="ECO:0000256" key="4">
    <source>
        <dbReference type="ARBA" id="ARBA00022692"/>
    </source>
</evidence>
<evidence type="ECO:0000256" key="1">
    <source>
        <dbReference type="ARBA" id="ARBA00004477"/>
    </source>
</evidence>
<feature type="transmembrane region" description="Helical" evidence="8">
    <location>
        <begin position="156"/>
        <end position="177"/>
    </location>
</feature>
<dbReference type="GO" id="GO:0006506">
    <property type="term" value="P:GPI anchor biosynthetic process"/>
    <property type="evidence" value="ECO:0007669"/>
    <property type="project" value="UniProtKB-KW"/>
</dbReference>
<comment type="pathway">
    <text evidence="2">Glycolipid biosynthesis; glycosylphosphatidylinositol-anchor biosynthesis.</text>
</comment>
<keyword evidence="3" id="KW-0337">GPI-anchor biosynthesis</keyword>
<feature type="transmembrane region" description="Helical" evidence="8">
    <location>
        <begin position="87"/>
        <end position="109"/>
    </location>
</feature>